<dbReference type="CDD" id="cd00821">
    <property type="entry name" value="PH"/>
    <property type="match status" value="1"/>
</dbReference>
<dbReference type="SUPFAM" id="SSF50729">
    <property type="entry name" value="PH domain-like"/>
    <property type="match status" value="1"/>
</dbReference>
<keyword evidence="12" id="KW-1185">Reference proteome</keyword>
<dbReference type="PANTHER" id="PTHR15478:SF8">
    <property type="entry name" value="PLECKSTRIN HOMOLOGY-LIKE DOMAIN FAMILY A MEMBER 2"/>
    <property type="match status" value="1"/>
</dbReference>
<dbReference type="Pfam" id="PF00169">
    <property type="entry name" value="PH"/>
    <property type="match status" value="1"/>
</dbReference>
<organism evidence="11 12">
    <name type="scientific">Channa striata</name>
    <name type="common">Snakehead murrel</name>
    <name type="synonym">Ophicephalus striatus</name>
    <dbReference type="NCBI Taxonomy" id="64152"/>
    <lineage>
        <taxon>Eukaryota</taxon>
        <taxon>Metazoa</taxon>
        <taxon>Chordata</taxon>
        <taxon>Craniata</taxon>
        <taxon>Vertebrata</taxon>
        <taxon>Euteleostomi</taxon>
        <taxon>Actinopterygii</taxon>
        <taxon>Neopterygii</taxon>
        <taxon>Teleostei</taxon>
        <taxon>Neoteleostei</taxon>
        <taxon>Acanthomorphata</taxon>
        <taxon>Anabantaria</taxon>
        <taxon>Anabantiformes</taxon>
        <taxon>Channoidei</taxon>
        <taxon>Channidae</taxon>
        <taxon>Channa</taxon>
    </lineage>
</organism>
<evidence type="ECO:0000256" key="8">
    <source>
        <dbReference type="ARBA" id="ARBA00041856"/>
    </source>
</evidence>
<dbReference type="InterPro" id="IPR001849">
    <property type="entry name" value="PH_domain"/>
</dbReference>
<evidence type="ECO:0000256" key="6">
    <source>
        <dbReference type="ARBA" id="ARBA00038385"/>
    </source>
</evidence>
<dbReference type="Proteomes" id="UP001187415">
    <property type="component" value="Unassembled WGS sequence"/>
</dbReference>
<evidence type="ECO:0000313" key="12">
    <source>
        <dbReference type="Proteomes" id="UP001187415"/>
    </source>
</evidence>
<feature type="region of interest" description="Disordered" evidence="9">
    <location>
        <begin position="97"/>
        <end position="119"/>
    </location>
</feature>
<dbReference type="PROSITE" id="PS50003">
    <property type="entry name" value="PH_DOMAIN"/>
    <property type="match status" value="1"/>
</dbReference>
<dbReference type="InterPro" id="IPR011993">
    <property type="entry name" value="PH-like_dom_sf"/>
</dbReference>
<dbReference type="AlphaFoldDB" id="A0AA88MPG0"/>
<keyword evidence="4" id="KW-0472">Membrane</keyword>
<comment type="subcellular location">
    <subcellularLocation>
        <location evidence="2">Cytoplasm</location>
    </subcellularLocation>
    <subcellularLocation>
        <location evidence="1">Membrane</location>
        <topology evidence="1">Peripheral membrane protein</topology>
    </subcellularLocation>
</comment>
<feature type="domain" description="PH" evidence="10">
    <location>
        <begin position="130"/>
        <end position="225"/>
    </location>
</feature>
<evidence type="ECO:0000256" key="2">
    <source>
        <dbReference type="ARBA" id="ARBA00004496"/>
    </source>
</evidence>
<dbReference type="InterPro" id="IPR042832">
    <property type="entry name" value="PHLA1/2/3"/>
</dbReference>
<keyword evidence="3" id="KW-0963">Cytoplasm</keyword>
<comment type="similarity">
    <text evidence="6">Belongs to the PHLDA2 family.</text>
</comment>
<comment type="caution">
    <text evidence="11">The sequence shown here is derived from an EMBL/GenBank/DDBJ whole genome shotgun (WGS) entry which is preliminary data.</text>
</comment>
<dbReference type="SMART" id="SM00233">
    <property type="entry name" value="PH"/>
    <property type="match status" value="1"/>
</dbReference>
<dbReference type="GO" id="GO:0016020">
    <property type="term" value="C:membrane"/>
    <property type="evidence" value="ECO:0007669"/>
    <property type="project" value="UniProtKB-SubCell"/>
</dbReference>
<accession>A0AA88MPG0</accession>
<dbReference type="PANTHER" id="PTHR15478">
    <property type="entry name" value="PLECKSTRIN HOMOLOGY-LIKE DOMAIN, PQ-RICH PROTEIN"/>
    <property type="match status" value="1"/>
</dbReference>
<evidence type="ECO:0000313" key="11">
    <source>
        <dbReference type="EMBL" id="KAK2842040.1"/>
    </source>
</evidence>
<name>A0AA88MPG0_CHASR</name>
<dbReference type="GO" id="GO:0005737">
    <property type="term" value="C:cytoplasm"/>
    <property type="evidence" value="ECO:0007669"/>
    <property type="project" value="UniProtKB-SubCell"/>
</dbReference>
<dbReference type="Gene3D" id="2.30.29.30">
    <property type="entry name" value="Pleckstrin-homology domain (PH domain)/Phosphotyrosine-binding domain (PTB)"/>
    <property type="match status" value="1"/>
</dbReference>
<reference evidence="11" key="1">
    <citation type="submission" date="2023-07" db="EMBL/GenBank/DDBJ databases">
        <title>Chromosome-level Genome Assembly of Striped Snakehead (Channa striata).</title>
        <authorList>
            <person name="Liu H."/>
        </authorList>
    </citation>
    <scope>NUCLEOTIDE SEQUENCE</scope>
    <source>
        <strain evidence="11">Gz</strain>
        <tissue evidence="11">Muscle</tissue>
    </source>
</reference>
<dbReference type="GO" id="GO:1901981">
    <property type="term" value="F:phosphatidylinositol phosphate binding"/>
    <property type="evidence" value="ECO:0007669"/>
    <property type="project" value="InterPro"/>
</dbReference>
<proteinExistence type="inferred from homology"/>
<evidence type="ECO:0000256" key="1">
    <source>
        <dbReference type="ARBA" id="ARBA00004170"/>
    </source>
</evidence>
<evidence type="ECO:0000256" key="4">
    <source>
        <dbReference type="ARBA" id="ARBA00023136"/>
    </source>
</evidence>
<evidence type="ECO:0000256" key="9">
    <source>
        <dbReference type="SAM" id="MobiDB-lite"/>
    </source>
</evidence>
<evidence type="ECO:0000256" key="5">
    <source>
        <dbReference type="ARBA" id="ARBA00037121"/>
    </source>
</evidence>
<gene>
    <name evidence="11" type="ORF">Q5P01_012240</name>
</gene>
<evidence type="ECO:0000259" key="10">
    <source>
        <dbReference type="PROSITE" id="PS50003"/>
    </source>
</evidence>
<dbReference type="EMBL" id="JAUPFM010000009">
    <property type="protein sequence ID" value="KAK2842040.1"/>
    <property type="molecule type" value="Genomic_DNA"/>
</dbReference>
<protein>
    <recommendedName>
        <fullName evidence="7">Pleckstrin homology-like domain family A member 2</fullName>
    </recommendedName>
    <alternativeName>
        <fullName evidence="8">Imprinted in placenta and liver protein</fullName>
    </alternativeName>
</protein>
<comment type="function">
    <text evidence="5">Plays a role in regulating placenta growth. May act via its PH domain that competes with other PH domain-containing proteins, thereby preventing their binding to membrane lipids.</text>
</comment>
<dbReference type="GO" id="GO:0043065">
    <property type="term" value="P:positive regulation of apoptotic process"/>
    <property type="evidence" value="ECO:0007669"/>
    <property type="project" value="InterPro"/>
</dbReference>
<evidence type="ECO:0000256" key="3">
    <source>
        <dbReference type="ARBA" id="ARBA00022490"/>
    </source>
</evidence>
<sequence>MEAAEMKMLRFSLGVTRLDRIRNELIRGTAHVACVSNKVREARLRWFGHVQRRDSEFIGRRMLEMELPGKRARGRPRRRYMDVLTEDMRLAGVRVEDAQDRTSSVPGQEAGGSRTCSSQTMKMSAAEISQVLKEGELEKRSDNLLQLWRRKTCVLTTDSLNIYADTQKRSRGKELKLQSIRKVDCVERTGKFVYFTIVTTDNKEIDFRCSGEDNCWNAVITMALINYQNRKAIQDFKTRQDNESASPGQQERRMARAP</sequence>
<feature type="region of interest" description="Disordered" evidence="9">
    <location>
        <begin position="236"/>
        <end position="258"/>
    </location>
</feature>
<evidence type="ECO:0000256" key="7">
    <source>
        <dbReference type="ARBA" id="ARBA00040374"/>
    </source>
</evidence>